<dbReference type="AlphaFoldDB" id="A0AAW3DE17"/>
<sequence length="459" mass="53287">MVNINFENLGSIKSGNIDLNNLTVITGENNCGKTYLAYAIYGLLSKEFKFSIKEINPILEKLYETGKNVINLKSFCEKNFKKIEREISNYFSDGLDEIFNAVDGFFKNSKVSFSIDSEVAINNIKNEKFQFNINLGKQDNKVFFAEKEKESFELSLVLLDKDMPKRFLEDQVKTAISRILFQDLFSKTILLPSERTGLNLFYKELNNDRATLIEHLRQDKIDKGKLLNDIFISRYPLPIADYLKFLNKTYELKKKKSEHSDLVEFIKKQVIGGRYSVDKEQIYFLPYKSSKSYNKSNDARKIELHLTSSTVKTFFSLVFYLEHVAKEGDTLIIDEPELNLHPDNQRKIARVLAMIANKGIKVLVTTHSDYFIREINNLIMLSEDFKSKEKLIKKTDYSPDMFLKKDTVNGYVVNNNKIEKMEINSKEGIIAETFDKVINSLNNINDEIYYTKEVELNNE</sequence>
<dbReference type="Pfam" id="PF13175">
    <property type="entry name" value="AAA_15"/>
    <property type="match status" value="1"/>
</dbReference>
<dbReference type="RefSeq" id="WP_035735430.1">
    <property type="nucleotide sequence ID" value="NZ_JACTRV010000003.1"/>
</dbReference>
<dbReference type="InterPro" id="IPR051396">
    <property type="entry name" value="Bact_Antivir_Def_Nuclease"/>
</dbReference>
<dbReference type="PANTHER" id="PTHR43581:SF2">
    <property type="entry name" value="EXCINUCLEASE ATPASE SUBUNIT"/>
    <property type="match status" value="1"/>
</dbReference>
<proteinExistence type="predicted"/>
<dbReference type="InterPro" id="IPR041685">
    <property type="entry name" value="AAA_GajA/Old/RecF-like"/>
</dbReference>
<dbReference type="Gene3D" id="3.40.50.300">
    <property type="entry name" value="P-loop containing nucleotide triphosphate hydrolases"/>
    <property type="match status" value="1"/>
</dbReference>
<evidence type="ECO:0000313" key="3">
    <source>
        <dbReference type="Proteomes" id="UP000029117"/>
    </source>
</evidence>
<dbReference type="SMART" id="SM00382">
    <property type="entry name" value="AAA"/>
    <property type="match status" value="1"/>
</dbReference>
<protein>
    <submittedName>
        <fullName evidence="2">AAA ATPase domain protein</fullName>
    </submittedName>
</protein>
<dbReference type="CDD" id="cd00267">
    <property type="entry name" value="ABC_ATPase"/>
    <property type="match status" value="1"/>
</dbReference>
<comment type="caution">
    <text evidence="2">The sequence shown here is derived from an EMBL/GenBank/DDBJ whole genome shotgun (WGS) entry which is preliminary data.</text>
</comment>
<dbReference type="EMBL" id="JOUE01000003">
    <property type="protein sequence ID" value="KFJ44035.1"/>
    <property type="molecule type" value="Genomic_DNA"/>
</dbReference>
<dbReference type="InterPro" id="IPR003593">
    <property type="entry name" value="AAA+_ATPase"/>
</dbReference>
<name>A0AAW3DE17_9GAMM</name>
<evidence type="ECO:0000259" key="1">
    <source>
        <dbReference type="SMART" id="SM00382"/>
    </source>
</evidence>
<dbReference type="SUPFAM" id="SSF52540">
    <property type="entry name" value="P-loop containing nucleoside triphosphate hydrolases"/>
    <property type="match status" value="1"/>
</dbReference>
<evidence type="ECO:0000313" key="2">
    <source>
        <dbReference type="EMBL" id="KFJ44035.1"/>
    </source>
</evidence>
<gene>
    <name evidence="2" type="ORF">DR78_1613</name>
</gene>
<feature type="domain" description="AAA+ ATPase" evidence="1">
    <location>
        <begin position="19"/>
        <end position="391"/>
    </location>
</feature>
<reference evidence="2 3" key="1">
    <citation type="submission" date="2014-04" db="EMBL/GenBank/DDBJ databases">
        <authorList>
            <person name="Bishop-Lilly K.A."/>
            <person name="Broomall S.M."/>
            <person name="Chain P.S."/>
            <person name="Chertkov O."/>
            <person name="Coyne S.R."/>
            <person name="Daligault H.E."/>
            <person name="Davenport K.W."/>
            <person name="Erkkila T."/>
            <person name="Frey K.G."/>
            <person name="Gibbons H.S."/>
            <person name="Gu W."/>
            <person name="Jaissle J."/>
            <person name="Johnson S.L."/>
            <person name="Koroleva G.I."/>
            <person name="Ladner J.T."/>
            <person name="Lo C.-C."/>
            <person name="Minogue T.D."/>
            <person name="Munk C."/>
            <person name="Palacios G.F."/>
            <person name="Redden C.L."/>
            <person name="Rosenzweig C.N."/>
            <person name="Scholz M.B."/>
            <person name="Teshima H."/>
            <person name="Xu Y."/>
        </authorList>
    </citation>
    <scope>NUCLEOTIDE SEQUENCE [LARGE SCALE GENOMIC DNA]</scope>
    <source>
        <strain evidence="2 3">FAJ</strain>
    </source>
</reference>
<accession>A0AAW3DE17</accession>
<organism evidence="2 3">
    <name type="scientific">Francisella philomiragia</name>
    <dbReference type="NCBI Taxonomy" id="28110"/>
    <lineage>
        <taxon>Bacteria</taxon>
        <taxon>Pseudomonadati</taxon>
        <taxon>Pseudomonadota</taxon>
        <taxon>Gammaproteobacteria</taxon>
        <taxon>Thiotrichales</taxon>
        <taxon>Francisellaceae</taxon>
        <taxon>Francisella</taxon>
    </lineage>
</organism>
<dbReference type="Proteomes" id="UP000029117">
    <property type="component" value="Unassembled WGS sequence"/>
</dbReference>
<dbReference type="PANTHER" id="PTHR43581">
    <property type="entry name" value="ATP/GTP PHOSPHATASE"/>
    <property type="match status" value="1"/>
</dbReference>
<dbReference type="InterPro" id="IPR027417">
    <property type="entry name" value="P-loop_NTPase"/>
</dbReference>